<keyword evidence="7" id="KW-1185">Reference proteome</keyword>
<name>A0A7C9TR92_9MICO</name>
<dbReference type="AlphaFoldDB" id="A0A7C9TR92"/>
<dbReference type="InterPro" id="IPR001647">
    <property type="entry name" value="HTH_TetR"/>
</dbReference>
<comment type="caution">
    <text evidence="6">The sequence shown here is derived from an EMBL/GenBank/DDBJ whole genome shotgun (WGS) entry which is preliminary data.</text>
</comment>
<dbReference type="Gene3D" id="1.10.10.60">
    <property type="entry name" value="Homeodomain-like"/>
    <property type="match status" value="1"/>
</dbReference>
<dbReference type="Pfam" id="PF00440">
    <property type="entry name" value="TetR_N"/>
    <property type="match status" value="1"/>
</dbReference>
<evidence type="ECO:0000256" key="1">
    <source>
        <dbReference type="ARBA" id="ARBA00023015"/>
    </source>
</evidence>
<dbReference type="InterPro" id="IPR050109">
    <property type="entry name" value="HTH-type_TetR-like_transc_reg"/>
</dbReference>
<sequence>MPRASRRQEILEAATRNVAANGYSGARTRGIAESAGMSEAAIYRHFGSLEDLGQEVYRVAFSKYAERIQEATDAGEAPSEKIRNAIRATLTLYREDRPAFIATLIRLPNFTPALPEGLIYPINRIESIIRDGQDAGVIRPGEPLLLAAMFFGALLRPMLLAEGSAAGPFAMLDDTQYDQTIEDVALATLFPAQD</sequence>
<protein>
    <submittedName>
        <fullName evidence="6">TetR/AcrR family transcriptional regulator</fullName>
    </submittedName>
</protein>
<gene>
    <name evidence="6" type="ORF">G3T37_11700</name>
</gene>
<dbReference type="SUPFAM" id="SSF46689">
    <property type="entry name" value="Homeodomain-like"/>
    <property type="match status" value="1"/>
</dbReference>
<evidence type="ECO:0000313" key="6">
    <source>
        <dbReference type="EMBL" id="NEM92016.1"/>
    </source>
</evidence>
<dbReference type="Gene3D" id="1.10.357.10">
    <property type="entry name" value="Tetracycline Repressor, domain 2"/>
    <property type="match status" value="1"/>
</dbReference>
<feature type="DNA-binding region" description="H-T-H motif" evidence="4">
    <location>
        <begin position="27"/>
        <end position="46"/>
    </location>
</feature>
<dbReference type="InterPro" id="IPR036271">
    <property type="entry name" value="Tet_transcr_reg_TetR-rel_C_sf"/>
</dbReference>
<dbReference type="PRINTS" id="PR00455">
    <property type="entry name" value="HTHTETR"/>
</dbReference>
<feature type="domain" description="HTH tetR-type" evidence="5">
    <location>
        <begin position="4"/>
        <end position="64"/>
    </location>
</feature>
<dbReference type="Proteomes" id="UP000479756">
    <property type="component" value="Unassembled WGS sequence"/>
</dbReference>
<accession>A0A7C9TR92</accession>
<evidence type="ECO:0000259" key="5">
    <source>
        <dbReference type="PROSITE" id="PS50977"/>
    </source>
</evidence>
<keyword evidence="2 4" id="KW-0238">DNA-binding</keyword>
<keyword evidence="3" id="KW-0804">Transcription</keyword>
<dbReference type="GO" id="GO:0003700">
    <property type="term" value="F:DNA-binding transcription factor activity"/>
    <property type="evidence" value="ECO:0007669"/>
    <property type="project" value="TreeGrafter"/>
</dbReference>
<dbReference type="GO" id="GO:0000976">
    <property type="term" value="F:transcription cis-regulatory region binding"/>
    <property type="evidence" value="ECO:0007669"/>
    <property type="project" value="TreeGrafter"/>
</dbReference>
<evidence type="ECO:0000256" key="3">
    <source>
        <dbReference type="ARBA" id="ARBA00023163"/>
    </source>
</evidence>
<dbReference type="PANTHER" id="PTHR30055">
    <property type="entry name" value="HTH-TYPE TRANSCRIPTIONAL REGULATOR RUTR"/>
    <property type="match status" value="1"/>
</dbReference>
<organism evidence="6 7">
    <name type="scientific">Galbitalea soli</name>
    <dbReference type="NCBI Taxonomy" id="1268042"/>
    <lineage>
        <taxon>Bacteria</taxon>
        <taxon>Bacillati</taxon>
        <taxon>Actinomycetota</taxon>
        <taxon>Actinomycetes</taxon>
        <taxon>Micrococcales</taxon>
        <taxon>Microbacteriaceae</taxon>
        <taxon>Galbitalea</taxon>
    </lineage>
</organism>
<reference evidence="6 7" key="1">
    <citation type="journal article" date="2014" name="Int. J. Syst. Evol. Microbiol.">
        <title>Description of Galbitalea soli gen. nov., sp. nov., and Frondihabitans sucicola sp. nov.</title>
        <authorList>
            <person name="Kim S.J."/>
            <person name="Lim J.M."/>
            <person name="Ahn J.H."/>
            <person name="Weon H.Y."/>
            <person name="Hamada M."/>
            <person name="Suzuki K."/>
            <person name="Ahn T.Y."/>
            <person name="Kwon S.W."/>
        </authorList>
    </citation>
    <scope>NUCLEOTIDE SEQUENCE [LARGE SCALE GENOMIC DNA]</scope>
    <source>
        <strain evidence="6 7">NBRC 108727</strain>
    </source>
</reference>
<evidence type="ECO:0000313" key="7">
    <source>
        <dbReference type="Proteomes" id="UP000479756"/>
    </source>
</evidence>
<dbReference type="PANTHER" id="PTHR30055:SF234">
    <property type="entry name" value="HTH-TYPE TRANSCRIPTIONAL REGULATOR BETI"/>
    <property type="match status" value="1"/>
</dbReference>
<dbReference type="SUPFAM" id="SSF48498">
    <property type="entry name" value="Tetracyclin repressor-like, C-terminal domain"/>
    <property type="match status" value="1"/>
</dbReference>
<dbReference type="RefSeq" id="WP_163474072.1">
    <property type="nucleotide sequence ID" value="NZ_JAAGWZ010000003.1"/>
</dbReference>
<keyword evidence="1" id="KW-0805">Transcription regulation</keyword>
<proteinExistence type="predicted"/>
<dbReference type="InterPro" id="IPR009057">
    <property type="entry name" value="Homeodomain-like_sf"/>
</dbReference>
<dbReference type="EMBL" id="JAAGWZ010000003">
    <property type="protein sequence ID" value="NEM92016.1"/>
    <property type="molecule type" value="Genomic_DNA"/>
</dbReference>
<dbReference type="PROSITE" id="PS50977">
    <property type="entry name" value="HTH_TETR_2"/>
    <property type="match status" value="1"/>
</dbReference>
<evidence type="ECO:0000256" key="4">
    <source>
        <dbReference type="PROSITE-ProRule" id="PRU00335"/>
    </source>
</evidence>
<evidence type="ECO:0000256" key="2">
    <source>
        <dbReference type="ARBA" id="ARBA00023125"/>
    </source>
</evidence>